<dbReference type="Proteomes" id="UP000738325">
    <property type="component" value="Unassembled WGS sequence"/>
</dbReference>
<feature type="compositionally biased region" description="Acidic residues" evidence="1">
    <location>
        <begin position="84"/>
        <end position="112"/>
    </location>
</feature>
<feature type="region of interest" description="Disordered" evidence="1">
    <location>
        <begin position="202"/>
        <end position="255"/>
    </location>
</feature>
<keyword evidence="3" id="KW-1185">Reference proteome</keyword>
<dbReference type="AlphaFoldDB" id="A0A9P6RN67"/>
<gene>
    <name evidence="2" type="ORF">BGZ99_003888</name>
</gene>
<evidence type="ECO:0000313" key="2">
    <source>
        <dbReference type="EMBL" id="KAG0321505.1"/>
    </source>
</evidence>
<evidence type="ECO:0000256" key="1">
    <source>
        <dbReference type="SAM" id="MobiDB-lite"/>
    </source>
</evidence>
<sequence>MSCQLNKKDDLNDDNLATHTELEGNEGYYGREGVVEYLKTLAPSSTPSVAPAHTVAEELTTLSSCAGEVHHRRYRFLAHAQDSLEQDPQEQDPDEQGPDEQDLDEQGPDEQDESKSVRKALLTEGSRTPSIYTPSRPVAFLQDLISRAESSLVSRSRTPSRSALSTRLLPGRTLSTRILSSHISSNRSPSPTRLPLSPIIAKRKCGDSHGSDSQLSKMTPPSRGRDERQRDRPESTAAAVEPAGFKKSKTHHSSTGHMAVEMSAQFKNIRDCKIHIRK</sequence>
<feature type="region of interest" description="Disordered" evidence="1">
    <location>
        <begin position="1"/>
        <end position="30"/>
    </location>
</feature>
<dbReference type="EMBL" id="JAAAIP010000242">
    <property type="protein sequence ID" value="KAG0321505.1"/>
    <property type="molecule type" value="Genomic_DNA"/>
</dbReference>
<proteinExistence type="predicted"/>
<feature type="region of interest" description="Disordered" evidence="1">
    <location>
        <begin position="150"/>
        <end position="169"/>
    </location>
</feature>
<protein>
    <submittedName>
        <fullName evidence="2">Uncharacterized protein</fullName>
    </submittedName>
</protein>
<accession>A0A9P6RN67</accession>
<feature type="compositionally biased region" description="Basic and acidic residues" evidence="1">
    <location>
        <begin position="223"/>
        <end position="234"/>
    </location>
</feature>
<comment type="caution">
    <text evidence="2">The sequence shown here is derived from an EMBL/GenBank/DDBJ whole genome shotgun (WGS) entry which is preliminary data.</text>
</comment>
<organism evidence="2 3">
    <name type="scientific">Dissophora globulifera</name>
    <dbReference type="NCBI Taxonomy" id="979702"/>
    <lineage>
        <taxon>Eukaryota</taxon>
        <taxon>Fungi</taxon>
        <taxon>Fungi incertae sedis</taxon>
        <taxon>Mucoromycota</taxon>
        <taxon>Mortierellomycotina</taxon>
        <taxon>Mortierellomycetes</taxon>
        <taxon>Mortierellales</taxon>
        <taxon>Mortierellaceae</taxon>
        <taxon>Dissophora</taxon>
    </lineage>
</organism>
<name>A0A9P6RN67_9FUNG</name>
<feature type="region of interest" description="Disordered" evidence="1">
    <location>
        <begin position="83"/>
        <end position="134"/>
    </location>
</feature>
<feature type="compositionally biased region" description="Basic and acidic residues" evidence="1">
    <location>
        <begin position="1"/>
        <end position="10"/>
    </location>
</feature>
<reference evidence="2" key="1">
    <citation type="journal article" date="2020" name="Fungal Divers.">
        <title>Resolving the Mortierellaceae phylogeny through synthesis of multi-gene phylogenetics and phylogenomics.</title>
        <authorList>
            <person name="Vandepol N."/>
            <person name="Liber J."/>
            <person name="Desiro A."/>
            <person name="Na H."/>
            <person name="Kennedy M."/>
            <person name="Barry K."/>
            <person name="Grigoriev I.V."/>
            <person name="Miller A.N."/>
            <person name="O'Donnell K."/>
            <person name="Stajich J.E."/>
            <person name="Bonito G."/>
        </authorList>
    </citation>
    <scope>NUCLEOTIDE SEQUENCE</scope>
    <source>
        <strain evidence="2">REB-010B</strain>
    </source>
</reference>
<feature type="compositionally biased region" description="Polar residues" evidence="1">
    <location>
        <begin position="150"/>
        <end position="165"/>
    </location>
</feature>
<evidence type="ECO:0000313" key="3">
    <source>
        <dbReference type="Proteomes" id="UP000738325"/>
    </source>
</evidence>